<dbReference type="AlphaFoldDB" id="H1KU85"/>
<dbReference type="InterPro" id="IPR005321">
    <property type="entry name" value="Peptidase_S58_DmpA"/>
</dbReference>
<name>H1KU85_METEX</name>
<comment type="similarity">
    <text evidence="1">Belongs to the peptidase S58 family.</text>
</comment>
<gene>
    <name evidence="2" type="ORF">MetexDRAFT_6198</name>
</gene>
<reference evidence="2 3" key="1">
    <citation type="submission" date="2011-09" db="EMBL/GenBank/DDBJ databases">
        <title>The draft genome of Methylobacterium extorquens DSM 13060.</title>
        <authorList>
            <consortium name="US DOE Joint Genome Institute (JGI-PGF)"/>
            <person name="Lucas S."/>
            <person name="Han J."/>
            <person name="Lapidus A."/>
            <person name="Cheng J.-F."/>
            <person name="Goodwin L."/>
            <person name="Pitluck S."/>
            <person name="Peters L."/>
            <person name="Land M.L."/>
            <person name="Hauser L."/>
            <person name="Koskimaki J."/>
            <person name="Halonen O."/>
            <person name="Pirttila A."/>
            <person name="Frank C."/>
            <person name="Woyke T.J."/>
        </authorList>
    </citation>
    <scope>NUCLEOTIDE SEQUENCE [LARGE SCALE GENOMIC DNA]</scope>
    <source>
        <strain evidence="2 3">DSM 13060</strain>
    </source>
</reference>
<dbReference type="Proteomes" id="UP000004382">
    <property type="component" value="Unassembled WGS sequence"/>
</dbReference>
<evidence type="ECO:0000256" key="1">
    <source>
        <dbReference type="ARBA" id="ARBA00007068"/>
    </source>
</evidence>
<evidence type="ECO:0000313" key="3">
    <source>
        <dbReference type="Proteomes" id="UP000004382"/>
    </source>
</evidence>
<organism evidence="2 3">
    <name type="scientific">Methylorubrum extorquens DSM 13060</name>
    <dbReference type="NCBI Taxonomy" id="882800"/>
    <lineage>
        <taxon>Bacteria</taxon>
        <taxon>Pseudomonadati</taxon>
        <taxon>Pseudomonadota</taxon>
        <taxon>Alphaproteobacteria</taxon>
        <taxon>Hyphomicrobiales</taxon>
        <taxon>Methylobacteriaceae</taxon>
        <taxon>Methylorubrum</taxon>
    </lineage>
</organism>
<accession>H1KU85</accession>
<dbReference type="GO" id="GO:0004177">
    <property type="term" value="F:aminopeptidase activity"/>
    <property type="evidence" value="ECO:0007669"/>
    <property type="project" value="TreeGrafter"/>
</dbReference>
<comment type="caution">
    <text evidence="2">The sequence shown here is derived from an EMBL/GenBank/DDBJ whole genome shotgun (WGS) entry which is preliminary data.</text>
</comment>
<dbReference type="Pfam" id="PF03576">
    <property type="entry name" value="Peptidase_S58"/>
    <property type="match status" value="1"/>
</dbReference>
<dbReference type="RefSeq" id="WP_003606731.1">
    <property type="nucleotide sequence ID" value="NZ_AGJK01000378.1"/>
</dbReference>
<dbReference type="SUPFAM" id="SSF56266">
    <property type="entry name" value="DmpA/ArgJ-like"/>
    <property type="match status" value="1"/>
</dbReference>
<feature type="non-terminal residue" evidence="2">
    <location>
        <position position="163"/>
    </location>
</feature>
<proteinExistence type="inferred from homology"/>
<sequence>MIRLNRITDISGIRVGHAEDERIASGVTALVFDTPFTCAVDVRGGGPGTRETDLLDPAATVQAVDALVLAGGSAFGLDAAAGVVAHLREAGRGFAVGDVRVPIVPGAILFDLLNGGDKGWGRFPPYRELGYAAALAAQDGAFALGSVGAGLGARTANLKGGLG</sequence>
<dbReference type="EMBL" id="AGJK01000378">
    <property type="protein sequence ID" value="EHP83192.1"/>
    <property type="molecule type" value="Genomic_DNA"/>
</dbReference>
<dbReference type="Gene3D" id="3.60.70.12">
    <property type="entry name" value="L-amino peptidase D-ALA esterase/amidase"/>
    <property type="match status" value="1"/>
</dbReference>
<dbReference type="PANTHER" id="PTHR36512">
    <property type="entry name" value="D-AMINOPEPTIDASE"/>
    <property type="match status" value="1"/>
</dbReference>
<protein>
    <submittedName>
        <fullName evidence="2">Peptidase S58 DmpA</fullName>
    </submittedName>
</protein>
<dbReference type="PANTHER" id="PTHR36512:SF3">
    <property type="entry name" value="BLR5678 PROTEIN"/>
    <property type="match status" value="1"/>
</dbReference>
<evidence type="ECO:0000313" key="2">
    <source>
        <dbReference type="EMBL" id="EHP83192.1"/>
    </source>
</evidence>
<dbReference type="InterPro" id="IPR016117">
    <property type="entry name" value="ArgJ-like_dom_sf"/>
</dbReference>